<dbReference type="Gene3D" id="1.50.10.20">
    <property type="match status" value="1"/>
</dbReference>
<dbReference type="Pfam" id="PF01835">
    <property type="entry name" value="MG2"/>
    <property type="match status" value="1"/>
</dbReference>
<feature type="signal peptide" evidence="5">
    <location>
        <begin position="1"/>
        <end position="23"/>
    </location>
</feature>
<dbReference type="InterPro" id="IPR011626">
    <property type="entry name" value="Alpha-macroglobulin_TED"/>
</dbReference>
<evidence type="ECO:0008006" key="11">
    <source>
        <dbReference type="Google" id="ProtNLM"/>
    </source>
</evidence>
<dbReference type="PROSITE" id="PS00477">
    <property type="entry name" value="ALPHA_2_MACROGLOBULIN"/>
    <property type="match status" value="1"/>
</dbReference>
<dbReference type="Gene3D" id="2.60.40.690">
    <property type="entry name" value="Alpha-macroglobulin, receptor-binding domain"/>
    <property type="match status" value="1"/>
</dbReference>
<keyword evidence="2" id="KW-0882">Thioester bond</keyword>
<dbReference type="Gene3D" id="2.60.120.1540">
    <property type="match status" value="1"/>
</dbReference>
<evidence type="ECO:0000313" key="9">
    <source>
        <dbReference type="EnsemblMetazoa" id="G11987.1:cds"/>
    </source>
</evidence>
<dbReference type="InterPro" id="IPR050473">
    <property type="entry name" value="A2M/Complement_sys"/>
</dbReference>
<dbReference type="EnsemblMetazoa" id="G11987.1">
    <property type="protein sequence ID" value="G11987.1:cds"/>
    <property type="gene ID" value="G11987"/>
</dbReference>
<dbReference type="PANTHER" id="PTHR11412">
    <property type="entry name" value="MACROGLOBULIN / COMPLEMENT"/>
    <property type="match status" value="1"/>
</dbReference>
<evidence type="ECO:0000259" key="6">
    <source>
        <dbReference type="SMART" id="SM01359"/>
    </source>
</evidence>
<sequence length="1440" mass="161406">MAFRVCTVLVLITLFWNGEKAMGSDIIAVFPKIFRPGSPLIVSCNLLKSGQKTVNLTLSRNGVDVLQNSSVVTFGKQSYVIINVPTNLTFSDINMAKLKYSGGSIWSPLQFDPATTLVFIQTDRKMYAEKEEVKLRIVVLLPSLKPYSGQFNVEIIDGKNKTVQQWLDVRGTKGVYSKTFPIPRDSNHGQWRIVVESLKIKTEKEFEVREYVIPKFKVQLICPQFYTRATRQLRCTVKARYFFGNPVTGVIHLQFVTRTNGADLFLSDDYGDIIGEFSKSAPLNLSQIIYKNDIEVLATVSDPSTGSTVANFAVVKIKRDEKMMWTIEPKRSNFQPGLPFTTFLKFRSLKSSNIPVEIDVTETNLKTCLNAYKYTVVSKKRISQTLNIDSQGFAKLSLTLSSYASALDIMTYLGADKALETLHVSQRNRGLVVLPKKPYSVVGESSTFEIVTTVNVTAPIWYIILSRGTEVKHGQCGQGTHFKFTCSINIEPNFYPGFQLLFYHSTSNGLLREDSIFMPVTGNPTNNFINISTDRKSSYGPGENVQFTINSTENSMVYLLTVDEGIYRSQSEFDLNIHNVYSALTDTMDKYISVYLKGGNPMDEPQYPTICTDPCAKSPCTKEELCRVKSPSTYDCICRDNNCVKLVFSVVSKPGFGLNFPTRPKIPQIPQRPVPTPQPGAQPPKKIPIINPIFPSPTLSSLRENYPVRRKFPHTWIWEEINMRGRKSITLSKKIPDALTTWVTTAFCVHDDRGFGILQNNFPLMIQVTQPFFIKLKIPSNVIAGNSAVIQISLFNYDTDAKTVLLGVWFQDDFSGDVVKIGGRNSTLSMNTIDITSKKFGFYNITVAAYDLFNGYKYLDSVEVPLFVKAPGVQEDYNVPKIFSLNGGSALNRETINISLPHQALSDTKFVFIAITGDIIAPSINGLGHLIRYPCGCGEQTMMYLAPNIYVIQYLQSTHQLSLDMRRKTITNINIGIDSELRWRRQDGSFSVWGNSDGHGSTWLTSFVLVCFHQADQFVPVENGIFATGLKWLLQQQNTDGSFAEHGRVIHYQMQGGVRASRVTETAYVLLTLLEFKDFPELKTNIAIAKNKAVQFITRQSSINDLHGSKHGLALTSYVLQKAGYSEKARLVYADLKAQATSNAQYLFWQNNDNRVYEQKLRWQSPNPRARPVDIETSAYALLYLAEKNDLSQGMKIVNWLVSQRNPNGGFSSTQDTVVSLHALSRFSGLLQQTGLDVEVKLKTNLTEKTVHVNSKNKLLVQRVELDKRTTSVEISAQGQGFVLVDTSVKYNVMQSGDSTFEINTTLSSSKQTLDTITVNVCIRRKDDKDNGMVVAEVGLPCGFKADLSKTNAIGLDHKETSSDKVVLYFKNLRRNWVCFDVTGNRVDSVTESQGVPIIVYDYYEPGNYGIASYMTGLLQEMNICQVCPKCKICKNTVLG</sequence>
<dbReference type="InterPro" id="IPR047565">
    <property type="entry name" value="Alpha-macroglob_thiol-ester_cl"/>
</dbReference>
<dbReference type="SUPFAM" id="SSF49410">
    <property type="entry name" value="Alpha-macroglobulin receptor domain"/>
    <property type="match status" value="1"/>
</dbReference>
<dbReference type="SMART" id="SM01361">
    <property type="entry name" value="A2M_recep"/>
    <property type="match status" value="1"/>
</dbReference>
<evidence type="ECO:0000259" key="8">
    <source>
        <dbReference type="SMART" id="SM01361"/>
    </source>
</evidence>
<dbReference type="Pfam" id="PF07677">
    <property type="entry name" value="A2M_recep"/>
    <property type="match status" value="1"/>
</dbReference>
<dbReference type="Gene3D" id="2.60.40.10">
    <property type="entry name" value="Immunoglobulins"/>
    <property type="match status" value="2"/>
</dbReference>
<feature type="domain" description="Alpha-2-macroglobulin" evidence="7">
    <location>
        <begin position="715"/>
        <end position="808"/>
    </location>
</feature>
<feature type="domain" description="Alpha-macroglobulin receptor-binding" evidence="8">
    <location>
        <begin position="1331"/>
        <end position="1414"/>
    </location>
</feature>
<dbReference type="Pfam" id="PF07703">
    <property type="entry name" value="A2M_BRD"/>
    <property type="match status" value="1"/>
</dbReference>
<dbReference type="GO" id="GO:0004866">
    <property type="term" value="F:endopeptidase inhibitor activity"/>
    <property type="evidence" value="ECO:0007669"/>
    <property type="project" value="InterPro"/>
</dbReference>
<evidence type="ECO:0000256" key="3">
    <source>
        <dbReference type="ARBA" id="ARBA00023157"/>
    </source>
</evidence>
<dbReference type="InterPro" id="IPR001599">
    <property type="entry name" value="Macroglobln_a2"/>
</dbReference>
<dbReference type="InterPro" id="IPR008930">
    <property type="entry name" value="Terpenoid_cyclase/PrenylTrfase"/>
</dbReference>
<evidence type="ECO:0000256" key="5">
    <source>
        <dbReference type="SAM" id="SignalP"/>
    </source>
</evidence>
<dbReference type="Gene3D" id="6.20.50.160">
    <property type="match status" value="1"/>
</dbReference>
<dbReference type="Gene3D" id="2.60.40.1940">
    <property type="match status" value="1"/>
</dbReference>
<dbReference type="InterPro" id="IPR013783">
    <property type="entry name" value="Ig-like_fold"/>
</dbReference>
<dbReference type="Pfam" id="PF17791">
    <property type="entry name" value="MG3"/>
    <property type="match status" value="1"/>
</dbReference>
<dbReference type="Proteomes" id="UP000005408">
    <property type="component" value="Unassembled WGS sequence"/>
</dbReference>
<dbReference type="Gene3D" id="2.20.130.20">
    <property type="match status" value="1"/>
</dbReference>
<evidence type="ECO:0000256" key="2">
    <source>
        <dbReference type="ARBA" id="ARBA00022966"/>
    </source>
</evidence>
<evidence type="ECO:0000256" key="4">
    <source>
        <dbReference type="ARBA" id="ARBA00023180"/>
    </source>
</evidence>
<dbReference type="SMART" id="SM01359">
    <property type="entry name" value="A2M_N_2"/>
    <property type="match status" value="1"/>
</dbReference>
<dbReference type="Pfam" id="PF00207">
    <property type="entry name" value="A2M"/>
    <property type="match status" value="1"/>
</dbReference>
<accession>A0A8W8I0X7</accession>
<organism evidence="9 10">
    <name type="scientific">Magallana gigas</name>
    <name type="common">Pacific oyster</name>
    <name type="synonym">Crassostrea gigas</name>
    <dbReference type="NCBI Taxonomy" id="29159"/>
    <lineage>
        <taxon>Eukaryota</taxon>
        <taxon>Metazoa</taxon>
        <taxon>Spiralia</taxon>
        <taxon>Lophotrochozoa</taxon>
        <taxon>Mollusca</taxon>
        <taxon>Bivalvia</taxon>
        <taxon>Autobranchia</taxon>
        <taxon>Pteriomorphia</taxon>
        <taxon>Ostreida</taxon>
        <taxon>Ostreoidea</taxon>
        <taxon>Ostreidae</taxon>
        <taxon>Magallana</taxon>
    </lineage>
</organism>
<reference evidence="9" key="1">
    <citation type="submission" date="2022-08" db="UniProtKB">
        <authorList>
            <consortium name="EnsemblMetazoa"/>
        </authorList>
    </citation>
    <scope>IDENTIFICATION</scope>
    <source>
        <strain evidence="9">05x7-T-G4-1.051#20</strain>
    </source>
</reference>
<dbReference type="PANTHER" id="PTHR11412:SF136">
    <property type="entry name" value="CD109 ANTIGEN"/>
    <property type="match status" value="1"/>
</dbReference>
<keyword evidence="1 5" id="KW-0732">Signal</keyword>
<evidence type="ECO:0000313" key="10">
    <source>
        <dbReference type="Proteomes" id="UP000005408"/>
    </source>
</evidence>
<dbReference type="InterPro" id="IPR002890">
    <property type="entry name" value="MG2"/>
</dbReference>
<protein>
    <recommendedName>
        <fullName evidence="11">CD109 antigen</fullName>
    </recommendedName>
</protein>
<dbReference type="SMART" id="SM01419">
    <property type="entry name" value="Thiol-ester_cl"/>
    <property type="match status" value="1"/>
</dbReference>
<dbReference type="InterPro" id="IPR041555">
    <property type="entry name" value="MG3"/>
</dbReference>
<dbReference type="InterPro" id="IPR036595">
    <property type="entry name" value="A-macroglobulin_rcpt-bd_sf"/>
</dbReference>
<dbReference type="FunFam" id="2.60.40.1930:FF:000001">
    <property type="entry name" value="CD109 isoform 3"/>
    <property type="match status" value="1"/>
</dbReference>
<dbReference type="InterPro" id="IPR011625">
    <property type="entry name" value="A2M_N_BRD"/>
</dbReference>
<dbReference type="InterPro" id="IPR019742">
    <property type="entry name" value="MacrogloblnA2_CS"/>
</dbReference>
<dbReference type="GO" id="GO:0005615">
    <property type="term" value="C:extracellular space"/>
    <property type="evidence" value="ECO:0007669"/>
    <property type="project" value="InterPro"/>
</dbReference>
<feature type="domain" description="Alpha-2-macroglobulin bait region" evidence="6">
    <location>
        <begin position="431"/>
        <end position="569"/>
    </location>
</feature>
<dbReference type="Gene3D" id="2.60.40.1930">
    <property type="match status" value="2"/>
</dbReference>
<keyword evidence="3" id="KW-1015">Disulfide bond</keyword>
<name>A0A8W8I0X7_MAGGI</name>
<dbReference type="SMART" id="SM01360">
    <property type="entry name" value="A2M"/>
    <property type="match status" value="1"/>
</dbReference>
<keyword evidence="10" id="KW-1185">Reference proteome</keyword>
<evidence type="ECO:0000259" key="7">
    <source>
        <dbReference type="SMART" id="SM01360"/>
    </source>
</evidence>
<dbReference type="InterPro" id="IPR009048">
    <property type="entry name" value="A-macroglobulin_rcpt-bd"/>
</dbReference>
<keyword evidence="4" id="KW-0325">Glycoprotein</keyword>
<dbReference type="SUPFAM" id="SSF48239">
    <property type="entry name" value="Terpenoid cyclases/Protein prenyltransferases"/>
    <property type="match status" value="1"/>
</dbReference>
<dbReference type="Pfam" id="PF07678">
    <property type="entry name" value="TED_complement"/>
    <property type="match status" value="1"/>
</dbReference>
<feature type="chain" id="PRO_5036460999" description="CD109 antigen" evidence="5">
    <location>
        <begin position="24"/>
        <end position="1440"/>
    </location>
</feature>
<proteinExistence type="predicted"/>
<evidence type="ECO:0000256" key="1">
    <source>
        <dbReference type="ARBA" id="ARBA00022729"/>
    </source>
</evidence>